<comment type="caution">
    <text evidence="9">The sequence shown here is derived from an EMBL/GenBank/DDBJ whole genome shotgun (WGS) entry which is preliminary data.</text>
</comment>
<keyword evidence="7" id="KW-0472">Membrane</keyword>
<keyword evidence="3" id="KW-0812">Transmembrane</keyword>
<dbReference type="AlphaFoldDB" id="A0A3D5Q968"/>
<keyword evidence="8" id="KW-0961">Cell wall biogenesis/degradation</keyword>
<gene>
    <name evidence="9" type="ORF">DHM44_01850</name>
</gene>
<dbReference type="GO" id="GO:0008955">
    <property type="term" value="F:peptidoglycan glycosyltransferase activity"/>
    <property type="evidence" value="ECO:0007669"/>
    <property type="project" value="TreeGrafter"/>
</dbReference>
<feature type="non-terminal residue" evidence="9">
    <location>
        <position position="1"/>
    </location>
</feature>
<evidence type="ECO:0000313" key="9">
    <source>
        <dbReference type="EMBL" id="HCW92405.1"/>
    </source>
</evidence>
<evidence type="ECO:0000256" key="5">
    <source>
        <dbReference type="ARBA" id="ARBA00022984"/>
    </source>
</evidence>
<keyword evidence="5" id="KW-0573">Peptidoglycan synthesis</keyword>
<keyword evidence="6" id="KW-1133">Transmembrane helix</keyword>
<evidence type="ECO:0000256" key="8">
    <source>
        <dbReference type="ARBA" id="ARBA00023316"/>
    </source>
</evidence>
<accession>A0A3D5Q968</accession>
<dbReference type="PANTHER" id="PTHR32282:SF27">
    <property type="entry name" value="PENICILLIN-BINDING PROTEIN 1A"/>
    <property type="match status" value="1"/>
</dbReference>
<sequence>GTTNDYKDAWFVGILEPYVLMVWVGFDDMHSMGEKGTGGEMAAPAVAKLQKYLYSEKQYTMKNQ</sequence>
<name>A0A3D5Q968_FLESI</name>
<keyword evidence="1" id="KW-0328">Glycosyltransferase</keyword>
<proteinExistence type="predicted"/>
<dbReference type="GO" id="GO:0030288">
    <property type="term" value="C:outer membrane-bounded periplasmic space"/>
    <property type="evidence" value="ECO:0007669"/>
    <property type="project" value="TreeGrafter"/>
</dbReference>
<dbReference type="Proteomes" id="UP000262325">
    <property type="component" value="Unassembled WGS sequence"/>
</dbReference>
<evidence type="ECO:0000256" key="2">
    <source>
        <dbReference type="ARBA" id="ARBA00022679"/>
    </source>
</evidence>
<organism evidence="9 10">
    <name type="scientific">Flexistipes sinusarabici</name>
    <dbReference type="NCBI Taxonomy" id="2352"/>
    <lineage>
        <taxon>Bacteria</taxon>
        <taxon>Pseudomonadati</taxon>
        <taxon>Deferribacterota</taxon>
        <taxon>Deferribacteres</taxon>
        <taxon>Deferribacterales</taxon>
        <taxon>Flexistipitaceae</taxon>
        <taxon>Flexistipes</taxon>
    </lineage>
</organism>
<dbReference type="InterPro" id="IPR050396">
    <property type="entry name" value="Glycosyltr_51/Transpeptidase"/>
</dbReference>
<dbReference type="SUPFAM" id="SSF56601">
    <property type="entry name" value="beta-lactamase/transpeptidase-like"/>
    <property type="match status" value="1"/>
</dbReference>
<evidence type="ECO:0000256" key="6">
    <source>
        <dbReference type="ARBA" id="ARBA00022989"/>
    </source>
</evidence>
<dbReference type="Gene3D" id="3.40.710.10">
    <property type="entry name" value="DD-peptidase/beta-lactamase superfamily"/>
    <property type="match status" value="1"/>
</dbReference>
<reference evidence="9 10" key="1">
    <citation type="journal article" date="2018" name="Nat. Biotechnol.">
        <title>A standardized bacterial taxonomy based on genome phylogeny substantially revises the tree of life.</title>
        <authorList>
            <person name="Parks D.H."/>
            <person name="Chuvochina M."/>
            <person name="Waite D.W."/>
            <person name="Rinke C."/>
            <person name="Skarshewski A."/>
            <person name="Chaumeil P.A."/>
            <person name="Hugenholtz P."/>
        </authorList>
    </citation>
    <scope>NUCLEOTIDE SEQUENCE [LARGE SCALE GENOMIC DNA]</scope>
    <source>
        <strain evidence="9">UBA8672</strain>
    </source>
</reference>
<dbReference type="GO" id="GO:0071555">
    <property type="term" value="P:cell wall organization"/>
    <property type="evidence" value="ECO:0007669"/>
    <property type="project" value="UniProtKB-KW"/>
</dbReference>
<protein>
    <recommendedName>
        <fullName evidence="11">Penicillin-binding protein transpeptidase domain-containing protein</fullName>
    </recommendedName>
</protein>
<keyword evidence="4" id="KW-0133">Cell shape</keyword>
<evidence type="ECO:0008006" key="11">
    <source>
        <dbReference type="Google" id="ProtNLM"/>
    </source>
</evidence>
<evidence type="ECO:0000256" key="1">
    <source>
        <dbReference type="ARBA" id="ARBA00022676"/>
    </source>
</evidence>
<evidence type="ECO:0000256" key="3">
    <source>
        <dbReference type="ARBA" id="ARBA00022692"/>
    </source>
</evidence>
<keyword evidence="2" id="KW-0808">Transferase</keyword>
<evidence type="ECO:0000256" key="7">
    <source>
        <dbReference type="ARBA" id="ARBA00023136"/>
    </source>
</evidence>
<dbReference type="EMBL" id="DPPF01000039">
    <property type="protein sequence ID" value="HCW92405.1"/>
    <property type="molecule type" value="Genomic_DNA"/>
</dbReference>
<evidence type="ECO:0000313" key="10">
    <source>
        <dbReference type="Proteomes" id="UP000262325"/>
    </source>
</evidence>
<dbReference type="GO" id="GO:0008360">
    <property type="term" value="P:regulation of cell shape"/>
    <property type="evidence" value="ECO:0007669"/>
    <property type="project" value="UniProtKB-KW"/>
</dbReference>
<dbReference type="PANTHER" id="PTHR32282">
    <property type="entry name" value="BINDING PROTEIN TRANSPEPTIDASE, PUTATIVE-RELATED"/>
    <property type="match status" value="1"/>
</dbReference>
<dbReference type="GO" id="GO:0009252">
    <property type="term" value="P:peptidoglycan biosynthetic process"/>
    <property type="evidence" value="ECO:0007669"/>
    <property type="project" value="UniProtKB-KW"/>
</dbReference>
<dbReference type="InterPro" id="IPR012338">
    <property type="entry name" value="Beta-lactam/transpept-like"/>
</dbReference>
<evidence type="ECO:0000256" key="4">
    <source>
        <dbReference type="ARBA" id="ARBA00022960"/>
    </source>
</evidence>